<feature type="non-terminal residue" evidence="1">
    <location>
        <position position="92"/>
    </location>
</feature>
<evidence type="ECO:0000313" key="2">
    <source>
        <dbReference type="Proteomes" id="UP001221142"/>
    </source>
</evidence>
<comment type="caution">
    <text evidence="1">The sequence shown here is derived from an EMBL/GenBank/DDBJ whole genome shotgun (WGS) entry which is preliminary data.</text>
</comment>
<dbReference type="AlphaFoldDB" id="A0AAD7B672"/>
<name>A0AAD7B672_9AGAR</name>
<gene>
    <name evidence="1" type="ORF">FB45DRAFT_941032</name>
</gene>
<sequence length="92" mass="10820">MLQIEHLLTGSATANSLEKIILRMCQWKKDEDTRWTGFFSAFETTQFPQLNEIQFMACRWPKKERDISKSKWVRWSEILLEQGINLTNAAGK</sequence>
<keyword evidence="2" id="KW-1185">Reference proteome</keyword>
<reference evidence="1" key="1">
    <citation type="submission" date="2023-03" db="EMBL/GenBank/DDBJ databases">
        <title>Massive genome expansion in bonnet fungi (Mycena s.s.) driven by repeated elements and novel gene families across ecological guilds.</title>
        <authorList>
            <consortium name="Lawrence Berkeley National Laboratory"/>
            <person name="Harder C.B."/>
            <person name="Miyauchi S."/>
            <person name="Viragh M."/>
            <person name="Kuo A."/>
            <person name="Thoen E."/>
            <person name="Andreopoulos B."/>
            <person name="Lu D."/>
            <person name="Skrede I."/>
            <person name="Drula E."/>
            <person name="Henrissat B."/>
            <person name="Morin E."/>
            <person name="Kohler A."/>
            <person name="Barry K."/>
            <person name="LaButti K."/>
            <person name="Morin E."/>
            <person name="Salamov A."/>
            <person name="Lipzen A."/>
            <person name="Mereny Z."/>
            <person name="Hegedus B."/>
            <person name="Baldrian P."/>
            <person name="Stursova M."/>
            <person name="Weitz H."/>
            <person name="Taylor A."/>
            <person name="Grigoriev I.V."/>
            <person name="Nagy L.G."/>
            <person name="Martin F."/>
            <person name="Kauserud H."/>
        </authorList>
    </citation>
    <scope>NUCLEOTIDE SEQUENCE</scope>
    <source>
        <strain evidence="1">9284</strain>
    </source>
</reference>
<dbReference type="Proteomes" id="UP001221142">
    <property type="component" value="Unassembled WGS sequence"/>
</dbReference>
<organism evidence="1 2">
    <name type="scientific">Roridomyces roridus</name>
    <dbReference type="NCBI Taxonomy" id="1738132"/>
    <lineage>
        <taxon>Eukaryota</taxon>
        <taxon>Fungi</taxon>
        <taxon>Dikarya</taxon>
        <taxon>Basidiomycota</taxon>
        <taxon>Agaricomycotina</taxon>
        <taxon>Agaricomycetes</taxon>
        <taxon>Agaricomycetidae</taxon>
        <taxon>Agaricales</taxon>
        <taxon>Marasmiineae</taxon>
        <taxon>Mycenaceae</taxon>
        <taxon>Roridomyces</taxon>
    </lineage>
</organism>
<accession>A0AAD7B672</accession>
<proteinExistence type="predicted"/>
<protein>
    <submittedName>
        <fullName evidence="1">Uncharacterized protein</fullName>
    </submittedName>
</protein>
<dbReference type="EMBL" id="JARKIF010000032">
    <property type="protein sequence ID" value="KAJ7611794.1"/>
    <property type="molecule type" value="Genomic_DNA"/>
</dbReference>
<evidence type="ECO:0000313" key="1">
    <source>
        <dbReference type="EMBL" id="KAJ7611794.1"/>
    </source>
</evidence>